<organism evidence="6 7">
    <name type="scientific">Roseovarius faecimaris</name>
    <dbReference type="NCBI Taxonomy" id="2494550"/>
    <lineage>
        <taxon>Bacteria</taxon>
        <taxon>Pseudomonadati</taxon>
        <taxon>Pseudomonadota</taxon>
        <taxon>Alphaproteobacteria</taxon>
        <taxon>Rhodobacterales</taxon>
        <taxon>Roseobacteraceae</taxon>
        <taxon>Roseovarius</taxon>
    </lineage>
</organism>
<accession>A0A6I6IS06</accession>
<reference evidence="7" key="1">
    <citation type="submission" date="2018-12" db="EMBL/GenBank/DDBJ databases">
        <title>Complete genome sequence of Roseovarius sp. MME-070.</title>
        <authorList>
            <person name="Nam Y.-D."/>
            <person name="Kang J."/>
            <person name="Chung W.-H."/>
            <person name="Park Y.S."/>
        </authorList>
    </citation>
    <scope>NUCLEOTIDE SEQUENCE [LARGE SCALE GENOMIC DNA]</scope>
    <source>
        <strain evidence="7">MME-070</strain>
    </source>
</reference>
<dbReference type="GO" id="GO:0046872">
    <property type="term" value="F:metal ion binding"/>
    <property type="evidence" value="ECO:0007669"/>
    <property type="project" value="UniProtKB-KW"/>
</dbReference>
<dbReference type="Gene3D" id="3.90.1590.10">
    <property type="entry name" value="glutathione-dependent formaldehyde- activating enzyme (gfa)"/>
    <property type="match status" value="1"/>
</dbReference>
<dbReference type="SUPFAM" id="SSF51316">
    <property type="entry name" value="Mss4-like"/>
    <property type="match status" value="1"/>
</dbReference>
<dbReference type="InterPro" id="IPR011057">
    <property type="entry name" value="Mss4-like_sf"/>
</dbReference>
<sequence length="127" mass="13730">MLEGSCLCGAVTFRVDATPEGAVACHCGQCRKQSGHVWALASVPKDRMEIKGAVSWYAASPVGERGFCPTCGSFLFWRGHDEPSIEFALGAIDGPTGVRLEGHIWTAFKGDYYEIADGLPQYEEAMP</sequence>
<dbReference type="GO" id="GO:0016846">
    <property type="term" value="F:carbon-sulfur lyase activity"/>
    <property type="evidence" value="ECO:0007669"/>
    <property type="project" value="InterPro"/>
</dbReference>
<evidence type="ECO:0000259" key="5">
    <source>
        <dbReference type="PROSITE" id="PS51891"/>
    </source>
</evidence>
<proteinExistence type="inferred from homology"/>
<keyword evidence="3" id="KW-0862">Zinc</keyword>
<dbReference type="RefSeq" id="WP_157708216.1">
    <property type="nucleotide sequence ID" value="NZ_CP034348.1"/>
</dbReference>
<evidence type="ECO:0000256" key="1">
    <source>
        <dbReference type="ARBA" id="ARBA00005495"/>
    </source>
</evidence>
<evidence type="ECO:0000313" key="7">
    <source>
        <dbReference type="Proteomes" id="UP000428330"/>
    </source>
</evidence>
<dbReference type="InterPro" id="IPR006913">
    <property type="entry name" value="CENP-V/GFA"/>
</dbReference>
<name>A0A6I6IS06_9RHOB</name>
<dbReference type="PANTHER" id="PTHR33337">
    <property type="entry name" value="GFA DOMAIN-CONTAINING PROTEIN"/>
    <property type="match status" value="1"/>
</dbReference>
<dbReference type="AlphaFoldDB" id="A0A6I6IS06"/>
<comment type="similarity">
    <text evidence="1">Belongs to the Gfa family.</text>
</comment>
<evidence type="ECO:0000256" key="3">
    <source>
        <dbReference type="ARBA" id="ARBA00022833"/>
    </source>
</evidence>
<dbReference type="PROSITE" id="PS51891">
    <property type="entry name" value="CENP_V_GFA"/>
    <property type="match status" value="1"/>
</dbReference>
<gene>
    <name evidence="6" type="ORF">EI983_15175</name>
</gene>
<evidence type="ECO:0000313" key="6">
    <source>
        <dbReference type="EMBL" id="QGX99535.1"/>
    </source>
</evidence>
<keyword evidence="7" id="KW-1185">Reference proteome</keyword>
<dbReference type="EMBL" id="CP034348">
    <property type="protein sequence ID" value="QGX99535.1"/>
    <property type="molecule type" value="Genomic_DNA"/>
</dbReference>
<evidence type="ECO:0000256" key="4">
    <source>
        <dbReference type="ARBA" id="ARBA00023239"/>
    </source>
</evidence>
<protein>
    <submittedName>
        <fullName evidence="6">GFA family protein</fullName>
    </submittedName>
</protein>
<keyword evidence="2" id="KW-0479">Metal-binding</keyword>
<dbReference type="OrthoDB" id="9807246at2"/>
<dbReference type="PANTHER" id="PTHR33337:SF40">
    <property type="entry name" value="CENP-V_GFA DOMAIN-CONTAINING PROTEIN-RELATED"/>
    <property type="match status" value="1"/>
</dbReference>
<dbReference type="KEGG" id="rom:EI983_15175"/>
<dbReference type="Proteomes" id="UP000428330">
    <property type="component" value="Chromosome"/>
</dbReference>
<evidence type="ECO:0000256" key="2">
    <source>
        <dbReference type="ARBA" id="ARBA00022723"/>
    </source>
</evidence>
<feature type="domain" description="CENP-V/GFA" evidence="5">
    <location>
        <begin position="2"/>
        <end position="114"/>
    </location>
</feature>
<dbReference type="Pfam" id="PF04828">
    <property type="entry name" value="GFA"/>
    <property type="match status" value="1"/>
</dbReference>
<keyword evidence="4" id="KW-0456">Lyase</keyword>